<name>A0ABV0QRH7_9TELE</name>
<dbReference type="Gene3D" id="3.40.800.20">
    <property type="entry name" value="Histone deacetylase domain"/>
    <property type="match status" value="1"/>
</dbReference>
<dbReference type="EMBL" id="JAHRIN010018513">
    <property type="protein sequence ID" value="MEQ2198013.1"/>
    <property type="molecule type" value="Genomic_DNA"/>
</dbReference>
<evidence type="ECO:0000313" key="2">
    <source>
        <dbReference type="EMBL" id="MEQ2198013.1"/>
    </source>
</evidence>
<keyword evidence="3" id="KW-1185">Reference proteome</keyword>
<dbReference type="InterPro" id="IPR000286">
    <property type="entry name" value="HDACs"/>
</dbReference>
<dbReference type="Pfam" id="PF00850">
    <property type="entry name" value="Hist_deacetyl"/>
    <property type="match status" value="1"/>
</dbReference>
<dbReference type="PRINTS" id="PR01270">
    <property type="entry name" value="HDASUPER"/>
</dbReference>
<organism evidence="2 3">
    <name type="scientific">Xenoophorus captivus</name>
    <dbReference type="NCBI Taxonomy" id="1517983"/>
    <lineage>
        <taxon>Eukaryota</taxon>
        <taxon>Metazoa</taxon>
        <taxon>Chordata</taxon>
        <taxon>Craniata</taxon>
        <taxon>Vertebrata</taxon>
        <taxon>Euteleostomi</taxon>
        <taxon>Actinopterygii</taxon>
        <taxon>Neopterygii</taxon>
        <taxon>Teleostei</taxon>
        <taxon>Neoteleostei</taxon>
        <taxon>Acanthomorphata</taxon>
        <taxon>Ovalentaria</taxon>
        <taxon>Atherinomorphae</taxon>
        <taxon>Cyprinodontiformes</taxon>
        <taxon>Goodeidae</taxon>
        <taxon>Xenoophorus</taxon>
    </lineage>
</organism>
<dbReference type="InterPro" id="IPR037138">
    <property type="entry name" value="His_deacetylse_dom_sf"/>
</dbReference>
<dbReference type="InterPro" id="IPR023696">
    <property type="entry name" value="Ureohydrolase_dom_sf"/>
</dbReference>
<accession>A0ABV0QRH7</accession>
<comment type="caution">
    <text evidence="2">The sequence shown here is derived from an EMBL/GenBank/DDBJ whole genome shotgun (WGS) entry which is preliminary data.</text>
</comment>
<evidence type="ECO:0000313" key="3">
    <source>
        <dbReference type="Proteomes" id="UP001434883"/>
    </source>
</evidence>
<dbReference type="SUPFAM" id="SSF52768">
    <property type="entry name" value="Arginase/deacetylase"/>
    <property type="match status" value="1"/>
</dbReference>
<protein>
    <recommendedName>
        <fullName evidence="1">Histone deacetylase domain-containing protein</fullName>
    </recommendedName>
</protein>
<reference evidence="2 3" key="1">
    <citation type="submission" date="2021-06" db="EMBL/GenBank/DDBJ databases">
        <authorList>
            <person name="Palmer J.M."/>
        </authorList>
    </citation>
    <scope>NUCLEOTIDE SEQUENCE [LARGE SCALE GENOMIC DNA]</scope>
    <source>
        <strain evidence="2 3">XC_2019</strain>
        <tissue evidence="2">Muscle</tissue>
    </source>
</reference>
<sequence length="492" mass="53540">HVTQSSQFVSTVDSCPLCSSALQSISQTISALYPHWASLRVLAGSVAEGPVRATANHRSPSPASLNMSVAKTTGLVYDEKMMEHVNLWDRGSLRSSPNTSSWDWLIVAIGYQLAWRQRRSWPCVTGEQHIEQMKATAEMKPRDLLKLGNEFTSIFISNQSFLCARLAAGSCFNAVDSILTGQDNDKYNMLGLPPGGCVSSLQVSNGVAIIRPPGHHAERDAACGFCLFNTAALTARYAQKNSHDPQLRILILDWDVHHGNGTQHIVLYISLHRYDNGTFFPFSQDAAPDRVGVAEGAGYNVNVAWNGGRMGDSDYLAAFHHVVMPIAAEVTASGRSVGRISCDSRRIRPPHTHADVTGWGACPHLTRGESIRYASICFLSLNLTPFLFLFKTVAVAAPELDPAGDTLYVVDPLPWCPHLDAVKAFPHSGQVHQVTDPSRASAAAPLLSVVILVQPSWIGTTDARTHRVGPPLPSGTMGLFEVRKNDQSQFRV</sequence>
<dbReference type="InterPro" id="IPR023801">
    <property type="entry name" value="His_deacetylse_dom"/>
</dbReference>
<dbReference type="PANTHER" id="PTHR10625:SF21">
    <property type="entry name" value="HISTONE DEACETYLASE 6"/>
    <property type="match status" value="1"/>
</dbReference>
<proteinExistence type="predicted"/>
<feature type="non-terminal residue" evidence="2">
    <location>
        <position position="1"/>
    </location>
</feature>
<dbReference type="PANTHER" id="PTHR10625">
    <property type="entry name" value="HISTONE DEACETYLASE HDAC1-RELATED"/>
    <property type="match status" value="1"/>
</dbReference>
<evidence type="ECO:0000259" key="1">
    <source>
        <dbReference type="Pfam" id="PF00850"/>
    </source>
</evidence>
<dbReference type="Proteomes" id="UP001434883">
    <property type="component" value="Unassembled WGS sequence"/>
</dbReference>
<feature type="domain" description="Histone deacetylase" evidence="1">
    <location>
        <begin position="127"/>
        <end position="329"/>
    </location>
</feature>
<gene>
    <name evidence="2" type="ORF">XENOCAPTIV_006390</name>
</gene>